<evidence type="ECO:0000256" key="1">
    <source>
        <dbReference type="SAM" id="MobiDB-lite"/>
    </source>
</evidence>
<feature type="compositionally biased region" description="Polar residues" evidence="1">
    <location>
        <begin position="320"/>
        <end position="342"/>
    </location>
</feature>
<accession>A0A6A3R230</accession>
<feature type="region of interest" description="Disordered" evidence="1">
    <location>
        <begin position="1"/>
        <end position="352"/>
    </location>
</feature>
<feature type="compositionally biased region" description="Polar residues" evidence="1">
    <location>
        <begin position="277"/>
        <end position="308"/>
    </location>
</feature>
<feature type="compositionally biased region" description="Low complexity" evidence="1">
    <location>
        <begin position="121"/>
        <end position="131"/>
    </location>
</feature>
<organism evidence="2 3">
    <name type="scientific">Phytophthora fragariae</name>
    <dbReference type="NCBI Taxonomy" id="53985"/>
    <lineage>
        <taxon>Eukaryota</taxon>
        <taxon>Sar</taxon>
        <taxon>Stramenopiles</taxon>
        <taxon>Oomycota</taxon>
        <taxon>Peronosporomycetes</taxon>
        <taxon>Peronosporales</taxon>
        <taxon>Peronosporaceae</taxon>
        <taxon>Phytophthora</taxon>
    </lineage>
</organism>
<sequence length="503" mass="51394">MESHPSDNLGVVAPGDGGSEKYNLGRLRGAASSGDGSKSDNIGGDGSESDNLGRLHGAASGGDGSESDNIGRLRGAASGSDGSESDDIGRLRGAAPGGDISESDNLGRLRGAASGGDGSESDNIGRLRGAASGSGGSESDDIGRLRGAASGSGGSESDDIGRLRGAASGGDVSESDNLGRLRGAASGSVGSENDNLGCLRGAASGGGGSESDNLGLLRGAASGGGPALAPKRKRGRPKGSKNKAKTTTDSEPARKCARPAKLKASPKRSLVHALGQVQDNAAPATQSSLASTESASLPGETSVTSAPVTDTADSEASVPSARTGTIQQTGSPATPSAGTRRNSPARPPPIPGLYVDTLVAFSPEKEGWTKRKKTKDKYAGVGSAYLVGRVCRIIKGAMFQVQWLDSQYQRKDEHLNLSMIQRGNANYRSLHGSTSRVGWSHLCAVEEGEQIEVEGNIDDMEECEELFDPPMELPTTLAEVEAIKNMRFDPVDKASTIILLPVR</sequence>
<gene>
    <name evidence="2" type="ORF">PF007_g20133</name>
</gene>
<evidence type="ECO:0000313" key="3">
    <source>
        <dbReference type="Proteomes" id="UP000441208"/>
    </source>
</evidence>
<reference evidence="2 3" key="1">
    <citation type="submission" date="2018-08" db="EMBL/GenBank/DDBJ databases">
        <title>Genomic investigation of the strawberry pathogen Phytophthora fragariae indicates pathogenicity is determined by transcriptional variation in three key races.</title>
        <authorList>
            <person name="Adams T.M."/>
            <person name="Armitage A.D."/>
            <person name="Sobczyk M.K."/>
            <person name="Bates H.J."/>
            <person name="Dunwell J.M."/>
            <person name="Nellist C.F."/>
            <person name="Harrison R.J."/>
        </authorList>
    </citation>
    <scope>NUCLEOTIDE SEQUENCE [LARGE SCALE GENOMIC DNA]</scope>
    <source>
        <strain evidence="2 3">NOV-71</strain>
    </source>
</reference>
<name>A0A6A3R230_9STRA</name>
<dbReference type="AlphaFoldDB" id="A0A6A3R230"/>
<feature type="compositionally biased region" description="Basic residues" evidence="1">
    <location>
        <begin position="230"/>
        <end position="244"/>
    </location>
</feature>
<feature type="compositionally biased region" description="Low complexity" evidence="1">
    <location>
        <begin position="29"/>
        <end position="40"/>
    </location>
</feature>
<dbReference type="Proteomes" id="UP000441208">
    <property type="component" value="Unassembled WGS sequence"/>
</dbReference>
<evidence type="ECO:0000313" key="2">
    <source>
        <dbReference type="EMBL" id="KAE9088046.1"/>
    </source>
</evidence>
<dbReference type="EMBL" id="QXFZ01001585">
    <property type="protein sequence ID" value="KAE9088046.1"/>
    <property type="molecule type" value="Genomic_DNA"/>
</dbReference>
<proteinExistence type="predicted"/>
<feature type="compositionally biased region" description="Basic residues" evidence="1">
    <location>
        <begin position="255"/>
        <end position="270"/>
    </location>
</feature>
<protein>
    <submittedName>
        <fullName evidence="2">Uncharacterized protein</fullName>
    </submittedName>
</protein>
<comment type="caution">
    <text evidence="2">The sequence shown here is derived from an EMBL/GenBank/DDBJ whole genome shotgun (WGS) entry which is preliminary data.</text>
</comment>